<dbReference type="GeneID" id="36324376"/>
<protein>
    <submittedName>
        <fullName evidence="2">Uncharacterized protein</fullName>
    </submittedName>
</protein>
<gene>
    <name evidence="2" type="ORF">POSPLADRAFT_1048069</name>
</gene>
<dbReference type="AlphaFoldDB" id="A0A1X6MWE7"/>
<evidence type="ECO:0000313" key="2">
    <source>
        <dbReference type="EMBL" id="OSX60687.1"/>
    </source>
</evidence>
<evidence type="ECO:0000313" key="3">
    <source>
        <dbReference type="Proteomes" id="UP000194127"/>
    </source>
</evidence>
<accession>A0A1X6MWE7</accession>
<organism evidence="2 3">
    <name type="scientific">Postia placenta MAD-698-R-SB12</name>
    <dbReference type="NCBI Taxonomy" id="670580"/>
    <lineage>
        <taxon>Eukaryota</taxon>
        <taxon>Fungi</taxon>
        <taxon>Dikarya</taxon>
        <taxon>Basidiomycota</taxon>
        <taxon>Agaricomycotina</taxon>
        <taxon>Agaricomycetes</taxon>
        <taxon>Polyporales</taxon>
        <taxon>Adustoporiaceae</taxon>
        <taxon>Rhodonia</taxon>
    </lineage>
</organism>
<keyword evidence="3" id="KW-1185">Reference proteome</keyword>
<feature type="coiled-coil region" evidence="1">
    <location>
        <begin position="92"/>
        <end position="134"/>
    </location>
</feature>
<dbReference type="RefSeq" id="XP_024337481.1">
    <property type="nucleotide sequence ID" value="XM_024479426.1"/>
</dbReference>
<name>A0A1X6MWE7_9APHY</name>
<sequence>MRANTSELEACSMPSPATVVNELLAQQAAEIATLRAKLESTQIHANNIRADLGAVQEKSSAEIISLRTELSELKMQHLDCISTMKKGQDTEPSELERALSKLEEQLDAERSEKKRELRETVEKTELEAVKLRDAAVIQAEVKKNPEVDVQKLAARIHGRELHMKHLESEGVQLIKESSTSEPPSLMSLLKSGAPPFDIFKGTFSPYGTTKKHITNDMYLLNSEDFMWCQAPYSGYLFRPKLVNSPSIFIRPVNWGLCSHKDAAELFCKSGNGILGDDLWYTGSYIIDQPEELSAEAFELLSEEIQKNIVEISFSWDLPHEETRAMYLRGESTVLAYPVLRVGYNANLKHLGWRYTFYPDIRHKTFVERKGFTGSSLGALDKCPHGQALLGRNMSQYQISLHMHRPHQLCGSNTDV</sequence>
<dbReference type="Proteomes" id="UP000194127">
    <property type="component" value="Unassembled WGS sequence"/>
</dbReference>
<dbReference type="EMBL" id="KZ110600">
    <property type="protein sequence ID" value="OSX60687.1"/>
    <property type="molecule type" value="Genomic_DNA"/>
</dbReference>
<keyword evidence="1" id="KW-0175">Coiled coil</keyword>
<reference evidence="2 3" key="1">
    <citation type="submission" date="2017-04" db="EMBL/GenBank/DDBJ databases">
        <title>Genome Sequence of the Model Brown-Rot Fungus Postia placenta SB12.</title>
        <authorList>
            <consortium name="DOE Joint Genome Institute"/>
            <person name="Gaskell J."/>
            <person name="Kersten P."/>
            <person name="Larrondo L.F."/>
            <person name="Canessa P."/>
            <person name="Martinez D."/>
            <person name="Hibbett D."/>
            <person name="Schmoll M."/>
            <person name="Kubicek C.P."/>
            <person name="Martinez A.T."/>
            <person name="Yadav J."/>
            <person name="Master E."/>
            <person name="Magnuson J.K."/>
            <person name="James T."/>
            <person name="Yaver D."/>
            <person name="Berka R."/>
            <person name="Labutti K."/>
            <person name="Lipzen A."/>
            <person name="Aerts A."/>
            <person name="Barry K."/>
            <person name="Henrissat B."/>
            <person name="Blanchette R."/>
            <person name="Grigoriev I."/>
            <person name="Cullen D."/>
        </authorList>
    </citation>
    <scope>NUCLEOTIDE SEQUENCE [LARGE SCALE GENOMIC DNA]</scope>
    <source>
        <strain evidence="2 3">MAD-698-R-SB12</strain>
    </source>
</reference>
<dbReference type="OrthoDB" id="10276390at2759"/>
<evidence type="ECO:0000256" key="1">
    <source>
        <dbReference type="SAM" id="Coils"/>
    </source>
</evidence>
<proteinExistence type="predicted"/>